<reference evidence="1 2" key="1">
    <citation type="journal article" date="2022" name="Int. J. Syst. Evol. Microbiol.">
        <title>Noviherbaspirillum aridicola sp. nov., isolated from an arid soil in Pakistan.</title>
        <authorList>
            <person name="Khan I.U."/>
            <person name="Saqib M."/>
            <person name="Amin A."/>
            <person name="Hussain F."/>
            <person name="Li L."/>
            <person name="Liu Y.H."/>
            <person name="Fang B.Z."/>
            <person name="Ahmed I."/>
            <person name="Li W.J."/>
        </authorList>
    </citation>
    <scope>NUCLEOTIDE SEQUENCE [LARGE SCALE GENOMIC DNA]</scope>
    <source>
        <strain evidence="1 2">NCCP-691</strain>
    </source>
</reference>
<dbReference type="Proteomes" id="UP000887222">
    <property type="component" value="Unassembled WGS sequence"/>
</dbReference>
<accession>A0ABQ4Q9K1</accession>
<dbReference type="EMBL" id="BPMK01000022">
    <property type="protein sequence ID" value="GIZ53898.1"/>
    <property type="molecule type" value="Genomic_DNA"/>
</dbReference>
<protein>
    <recommendedName>
        <fullName evidence="3">Response regulatory domain-containing protein</fullName>
    </recommendedName>
</protein>
<evidence type="ECO:0000313" key="2">
    <source>
        <dbReference type="Proteomes" id="UP000887222"/>
    </source>
</evidence>
<organism evidence="1 2">
    <name type="scientific">Noviherbaspirillum aridicola</name>
    <dbReference type="NCBI Taxonomy" id="2849687"/>
    <lineage>
        <taxon>Bacteria</taxon>
        <taxon>Pseudomonadati</taxon>
        <taxon>Pseudomonadota</taxon>
        <taxon>Betaproteobacteria</taxon>
        <taxon>Burkholderiales</taxon>
        <taxon>Oxalobacteraceae</taxon>
        <taxon>Noviherbaspirillum</taxon>
    </lineage>
</organism>
<proteinExistence type="predicted"/>
<evidence type="ECO:0000313" key="1">
    <source>
        <dbReference type="EMBL" id="GIZ53898.1"/>
    </source>
</evidence>
<sequence length="181" mass="19817">MLSWRNFRVFAGRTSNRKAAGISNDFSGISFVSRNDNGAELCSRQQILEAEIYRATEGRKVIIFEPDVLEYQHQVELFRRLGFTVDGAQDLSDIVSLVRHSSVIDLLVIAADRHIARTGAVIVDLCKLLHPRAQILLALPSDSAVNTSEVKSCGGEALTKPMPVAAVIAVVLKLFNRATVA</sequence>
<keyword evidence="2" id="KW-1185">Reference proteome</keyword>
<comment type="caution">
    <text evidence="1">The sequence shown here is derived from an EMBL/GenBank/DDBJ whole genome shotgun (WGS) entry which is preliminary data.</text>
</comment>
<evidence type="ECO:0008006" key="3">
    <source>
        <dbReference type="Google" id="ProtNLM"/>
    </source>
</evidence>
<gene>
    <name evidence="1" type="ORF">NCCP691_39120</name>
</gene>
<name>A0ABQ4Q9K1_9BURK</name>